<dbReference type="SUPFAM" id="SSF53098">
    <property type="entry name" value="Ribonuclease H-like"/>
    <property type="match status" value="1"/>
</dbReference>
<evidence type="ECO:0000313" key="8">
    <source>
        <dbReference type="EMBL" id="CAJ0865630.1"/>
    </source>
</evidence>
<dbReference type="PANTHER" id="PTHR47649:SF1">
    <property type="entry name" value="RIBONUCLEASE D"/>
    <property type="match status" value="1"/>
</dbReference>
<dbReference type="InterPro" id="IPR002562">
    <property type="entry name" value="3'-5'_exonuclease_dom"/>
</dbReference>
<proteinExistence type="inferred from homology"/>
<dbReference type="PANTHER" id="PTHR47649">
    <property type="entry name" value="RIBONUCLEASE D"/>
    <property type="match status" value="1"/>
</dbReference>
<dbReference type="InterPro" id="IPR006292">
    <property type="entry name" value="RNase_D"/>
</dbReference>
<evidence type="ECO:0000256" key="1">
    <source>
        <dbReference type="ARBA" id="ARBA00022490"/>
    </source>
</evidence>
<dbReference type="InterPro" id="IPR044876">
    <property type="entry name" value="HRDC_dom_sf"/>
</dbReference>
<dbReference type="EMBL" id="OY288114">
    <property type="protein sequence ID" value="CAJ0865630.1"/>
    <property type="molecule type" value="Genomic_DNA"/>
</dbReference>
<keyword evidence="3" id="KW-0540">Nuclease</keyword>
<feature type="domain" description="HRDC" evidence="7">
    <location>
        <begin position="214"/>
        <end position="295"/>
    </location>
</feature>
<evidence type="ECO:0000256" key="4">
    <source>
        <dbReference type="ARBA" id="ARBA00022801"/>
    </source>
</evidence>
<dbReference type="AlphaFoldDB" id="A0AA48M3A2"/>
<dbReference type="SUPFAM" id="SSF47819">
    <property type="entry name" value="HRDC-like"/>
    <property type="match status" value="2"/>
</dbReference>
<keyword evidence="2" id="KW-0819">tRNA processing</keyword>
<dbReference type="GO" id="GO:0008408">
    <property type="term" value="F:3'-5' exonuclease activity"/>
    <property type="evidence" value="ECO:0007669"/>
    <property type="project" value="InterPro"/>
</dbReference>
<dbReference type="PROSITE" id="PS50967">
    <property type="entry name" value="HRDC"/>
    <property type="match status" value="1"/>
</dbReference>
<dbReference type="Pfam" id="PF00570">
    <property type="entry name" value="HRDC"/>
    <property type="match status" value="1"/>
</dbReference>
<evidence type="ECO:0000256" key="5">
    <source>
        <dbReference type="ARBA" id="ARBA00022839"/>
    </source>
</evidence>
<evidence type="ECO:0000256" key="3">
    <source>
        <dbReference type="ARBA" id="ARBA00022722"/>
    </source>
</evidence>
<dbReference type="CDD" id="cd06142">
    <property type="entry name" value="RNaseD_exo"/>
    <property type="match status" value="1"/>
</dbReference>
<dbReference type="SMART" id="SM00474">
    <property type="entry name" value="35EXOc"/>
    <property type="match status" value="1"/>
</dbReference>
<evidence type="ECO:0000259" key="7">
    <source>
        <dbReference type="PROSITE" id="PS50967"/>
    </source>
</evidence>
<dbReference type="InterPro" id="IPR002121">
    <property type="entry name" value="HRDC_dom"/>
</dbReference>
<dbReference type="InterPro" id="IPR036397">
    <property type="entry name" value="RNaseH_sf"/>
</dbReference>
<dbReference type="GO" id="GO:0033890">
    <property type="term" value="F:ribonuclease D activity"/>
    <property type="evidence" value="ECO:0007669"/>
    <property type="project" value="InterPro"/>
</dbReference>
<dbReference type="HAMAP" id="MF_01899">
    <property type="entry name" value="RNase_D"/>
    <property type="match status" value="1"/>
</dbReference>
<dbReference type="Gene3D" id="1.10.150.80">
    <property type="entry name" value="HRDC domain"/>
    <property type="match status" value="1"/>
</dbReference>
<dbReference type="GO" id="GO:0003676">
    <property type="term" value="F:nucleic acid binding"/>
    <property type="evidence" value="ECO:0007669"/>
    <property type="project" value="InterPro"/>
</dbReference>
<dbReference type="Gene3D" id="3.30.420.10">
    <property type="entry name" value="Ribonuclease H-like superfamily/Ribonuclease H"/>
    <property type="match status" value="1"/>
</dbReference>
<protein>
    <recommendedName>
        <fullName evidence="7">HRDC domain-containing protein</fullName>
    </recommendedName>
</protein>
<evidence type="ECO:0000256" key="6">
    <source>
        <dbReference type="SAM" id="MobiDB-lite"/>
    </source>
</evidence>
<dbReference type="SMART" id="SM00341">
    <property type="entry name" value="HRDC"/>
    <property type="match status" value="1"/>
</dbReference>
<name>A0AA48M3A2_9ZZZZ</name>
<sequence>MGRLISMSLLTTTDELAAVCDRFSRHPFVTVDTEFLRETTFWPKVCVIQIASPQEAVAIDALADGVDLSPFFELMANRSVVKVFHAARQDLEIIWRLARLIPAPLFDTQVAAMVCGFGEQASYLELVKAITRANLDKSSRFTDWSRRPLSPAQIDYAIADVTHLRDIYMSLRARLERSNRLEWLVDEMETLTSPATYEQHPENAWERLRHRARKPRDLAVLMELAAWREAEAQSRDVPRSRVLKDDVLIEIAQSAPKNAEALANLRSFPKGMERSRSGADILAAVERGLARDPASMPRIERERRGSNGATVELLKVLLRQVTEQTGVAAKMIATVEDLEAIASDDRADVPALRGWRRTIFGEKALELKCGRLALAVENGKVVTFDWHDAESEPAPAAVPTDGQGAPAEEASASG</sequence>
<dbReference type="InterPro" id="IPR012337">
    <property type="entry name" value="RNaseH-like_sf"/>
</dbReference>
<keyword evidence="4" id="KW-0378">Hydrolase</keyword>
<feature type="region of interest" description="Disordered" evidence="6">
    <location>
        <begin position="391"/>
        <end position="414"/>
    </location>
</feature>
<keyword evidence="1" id="KW-0963">Cytoplasm</keyword>
<dbReference type="GO" id="GO:0008033">
    <property type="term" value="P:tRNA processing"/>
    <property type="evidence" value="ECO:0007669"/>
    <property type="project" value="UniProtKB-KW"/>
</dbReference>
<dbReference type="Pfam" id="PF01612">
    <property type="entry name" value="DNA_pol_A_exo1"/>
    <property type="match status" value="1"/>
</dbReference>
<evidence type="ECO:0000256" key="2">
    <source>
        <dbReference type="ARBA" id="ARBA00022694"/>
    </source>
</evidence>
<reference evidence="8" key="1">
    <citation type="submission" date="2023-07" db="EMBL/GenBank/DDBJ databases">
        <authorList>
            <person name="Pelsma A.J. K."/>
        </authorList>
    </citation>
    <scope>NUCLEOTIDE SEQUENCE</scope>
</reference>
<dbReference type="InterPro" id="IPR051086">
    <property type="entry name" value="RNase_D-like"/>
</dbReference>
<organism evidence="8">
    <name type="scientific">freshwater sediment metagenome</name>
    <dbReference type="NCBI Taxonomy" id="556182"/>
    <lineage>
        <taxon>unclassified sequences</taxon>
        <taxon>metagenomes</taxon>
        <taxon>ecological metagenomes</taxon>
    </lineage>
</organism>
<accession>A0AA48M3A2</accession>
<keyword evidence="5" id="KW-0269">Exonuclease</keyword>
<dbReference type="InterPro" id="IPR010997">
    <property type="entry name" value="HRDC-like_sf"/>
</dbReference>
<gene>
    <name evidence="8" type="ORF">AMST5_01785</name>
</gene>
<dbReference type="NCBIfam" id="TIGR01388">
    <property type="entry name" value="rnd"/>
    <property type="match status" value="1"/>
</dbReference>
<dbReference type="GO" id="GO:0000166">
    <property type="term" value="F:nucleotide binding"/>
    <property type="evidence" value="ECO:0007669"/>
    <property type="project" value="InterPro"/>
</dbReference>